<keyword evidence="2" id="KW-1185">Reference proteome</keyword>
<accession>A0AAE1DN89</accession>
<protein>
    <submittedName>
        <fullName evidence="1">Uncharacterized protein</fullName>
    </submittedName>
</protein>
<comment type="caution">
    <text evidence="1">The sequence shown here is derived from an EMBL/GenBank/DDBJ whole genome shotgun (WGS) entry which is preliminary data.</text>
</comment>
<evidence type="ECO:0000313" key="1">
    <source>
        <dbReference type="EMBL" id="KAK3776100.1"/>
    </source>
</evidence>
<evidence type="ECO:0000313" key="2">
    <source>
        <dbReference type="Proteomes" id="UP001283361"/>
    </source>
</evidence>
<dbReference type="Proteomes" id="UP001283361">
    <property type="component" value="Unassembled WGS sequence"/>
</dbReference>
<organism evidence="1 2">
    <name type="scientific">Elysia crispata</name>
    <name type="common">lettuce slug</name>
    <dbReference type="NCBI Taxonomy" id="231223"/>
    <lineage>
        <taxon>Eukaryota</taxon>
        <taxon>Metazoa</taxon>
        <taxon>Spiralia</taxon>
        <taxon>Lophotrochozoa</taxon>
        <taxon>Mollusca</taxon>
        <taxon>Gastropoda</taxon>
        <taxon>Heterobranchia</taxon>
        <taxon>Euthyneura</taxon>
        <taxon>Panpulmonata</taxon>
        <taxon>Sacoglossa</taxon>
        <taxon>Placobranchoidea</taxon>
        <taxon>Plakobranchidae</taxon>
        <taxon>Elysia</taxon>
    </lineage>
</organism>
<gene>
    <name evidence="1" type="ORF">RRG08_046767</name>
</gene>
<dbReference type="AlphaFoldDB" id="A0AAE1DN89"/>
<sequence>MRRSRLDKCIELGMFDNRDNYNNSGEIQSRESRIDRLQSLDERLAFLKLYQVSRIDWMGSPVALENNCKPAHISFFPISVVC</sequence>
<dbReference type="EMBL" id="JAWDGP010003248">
    <property type="protein sequence ID" value="KAK3776100.1"/>
    <property type="molecule type" value="Genomic_DNA"/>
</dbReference>
<reference evidence="1" key="1">
    <citation type="journal article" date="2023" name="G3 (Bethesda)">
        <title>A reference genome for the long-term kleptoplast-retaining sea slug Elysia crispata morphotype clarki.</title>
        <authorList>
            <person name="Eastman K.E."/>
            <person name="Pendleton A.L."/>
            <person name="Shaikh M.A."/>
            <person name="Suttiyut T."/>
            <person name="Ogas R."/>
            <person name="Tomko P."/>
            <person name="Gavelis G."/>
            <person name="Widhalm J.R."/>
            <person name="Wisecaver J.H."/>
        </authorList>
    </citation>
    <scope>NUCLEOTIDE SEQUENCE</scope>
    <source>
        <strain evidence="1">ECLA1</strain>
    </source>
</reference>
<proteinExistence type="predicted"/>
<name>A0AAE1DN89_9GAST</name>